<dbReference type="InterPro" id="IPR001647">
    <property type="entry name" value="HTH_TetR"/>
</dbReference>
<dbReference type="SUPFAM" id="SSF46689">
    <property type="entry name" value="Homeodomain-like"/>
    <property type="match status" value="1"/>
</dbReference>
<dbReference type="Proteomes" id="UP001164718">
    <property type="component" value="Chromosome"/>
</dbReference>
<feature type="DNA-binding region" description="H-T-H motif" evidence="3">
    <location>
        <begin position="40"/>
        <end position="59"/>
    </location>
</feature>
<proteinExistence type="predicted"/>
<dbReference type="Gene3D" id="1.10.357.10">
    <property type="entry name" value="Tetracycline Repressor, domain 2"/>
    <property type="match status" value="1"/>
</dbReference>
<dbReference type="AlphaFoldDB" id="A0A9E8LUX4"/>
<dbReference type="Pfam" id="PF00440">
    <property type="entry name" value="TetR_N"/>
    <property type="match status" value="1"/>
</dbReference>
<organism evidence="5 6">
    <name type="scientific">Fervidibacillus albus</name>
    <dbReference type="NCBI Taxonomy" id="2980026"/>
    <lineage>
        <taxon>Bacteria</taxon>
        <taxon>Bacillati</taxon>
        <taxon>Bacillota</taxon>
        <taxon>Bacilli</taxon>
        <taxon>Bacillales</taxon>
        <taxon>Bacillaceae</taxon>
        <taxon>Fervidibacillus</taxon>
    </lineage>
</organism>
<dbReference type="PANTHER" id="PTHR43479:SF11">
    <property type="entry name" value="ACREF_ENVCD OPERON REPRESSOR-RELATED"/>
    <property type="match status" value="1"/>
</dbReference>
<dbReference type="GO" id="GO:0003677">
    <property type="term" value="F:DNA binding"/>
    <property type="evidence" value="ECO:0007669"/>
    <property type="project" value="UniProtKB-UniRule"/>
</dbReference>
<accession>A0A9E8LUX4</accession>
<name>A0A9E8LUX4_9BACI</name>
<dbReference type="PROSITE" id="PS50977">
    <property type="entry name" value="HTH_TETR_2"/>
    <property type="match status" value="1"/>
</dbReference>
<feature type="domain" description="HTH tetR-type" evidence="4">
    <location>
        <begin position="17"/>
        <end position="77"/>
    </location>
</feature>
<protein>
    <submittedName>
        <fullName evidence="5">TetR/AcrR family transcriptional regulator</fullName>
    </submittedName>
</protein>
<evidence type="ECO:0000259" key="4">
    <source>
        <dbReference type="PROSITE" id="PS50977"/>
    </source>
</evidence>
<dbReference type="KEGG" id="faf:OE104_01960"/>
<dbReference type="PRINTS" id="PR00455">
    <property type="entry name" value="HTHTETR"/>
</dbReference>
<evidence type="ECO:0000256" key="3">
    <source>
        <dbReference type="PROSITE-ProRule" id="PRU00335"/>
    </source>
</evidence>
<evidence type="ECO:0000256" key="2">
    <source>
        <dbReference type="ARBA" id="ARBA00023125"/>
    </source>
</evidence>
<keyword evidence="2 3" id="KW-0238">DNA-binding</keyword>
<evidence type="ECO:0000313" key="6">
    <source>
        <dbReference type="Proteomes" id="UP001164718"/>
    </source>
</evidence>
<dbReference type="RefSeq" id="WP_275417918.1">
    <property type="nucleotide sequence ID" value="NZ_CP106878.1"/>
</dbReference>
<dbReference type="PANTHER" id="PTHR43479">
    <property type="entry name" value="ACREF/ENVCD OPERON REPRESSOR-RELATED"/>
    <property type="match status" value="1"/>
</dbReference>
<evidence type="ECO:0000313" key="5">
    <source>
        <dbReference type="EMBL" id="WAA10133.1"/>
    </source>
</evidence>
<reference evidence="5" key="1">
    <citation type="submission" date="2022-09" db="EMBL/GenBank/DDBJ databases">
        <title>Complete Genomes of Fervidibacillus albus and Fervidibacillus halotolerans isolated from tidal flat sediments.</title>
        <authorList>
            <person name="Kwon K.K."/>
            <person name="Yang S.-H."/>
            <person name="Park M.J."/>
            <person name="Oh H.-M."/>
        </authorList>
    </citation>
    <scope>NUCLEOTIDE SEQUENCE</scope>
    <source>
        <strain evidence="5">MEBiC13591</strain>
    </source>
</reference>
<dbReference type="InterPro" id="IPR050624">
    <property type="entry name" value="HTH-type_Tx_Regulator"/>
</dbReference>
<evidence type="ECO:0000256" key="1">
    <source>
        <dbReference type="ARBA" id="ARBA00022491"/>
    </source>
</evidence>
<keyword evidence="1" id="KW-0678">Repressor</keyword>
<dbReference type="InterPro" id="IPR009057">
    <property type="entry name" value="Homeodomain-like_sf"/>
</dbReference>
<sequence length="204" mass="23982">MEQKHTTLKELKKAERASRKQMILTATLNLFGKKQISEVSIRDIAKEAEISPALIYRHFHDRDELFLEAFLLKSQEMITAFDSVISKRRNVSIEEIGKEFIHFLLNNPLFFKMMSYFMLDYSLREEHLNKFNMTIRELLAIFDKGFEENGLKENIRLHSHAFFSALNGIMITFYNYPGRSEEEIQNHIDRLASLIGKLFVQATK</sequence>
<dbReference type="EMBL" id="CP106878">
    <property type="protein sequence ID" value="WAA10133.1"/>
    <property type="molecule type" value="Genomic_DNA"/>
</dbReference>
<dbReference type="InterPro" id="IPR036271">
    <property type="entry name" value="Tet_transcr_reg_TetR-rel_C_sf"/>
</dbReference>
<keyword evidence="6" id="KW-1185">Reference proteome</keyword>
<dbReference type="SUPFAM" id="SSF48498">
    <property type="entry name" value="Tetracyclin repressor-like, C-terminal domain"/>
    <property type="match status" value="1"/>
</dbReference>
<gene>
    <name evidence="5" type="ORF">OE104_01960</name>
</gene>